<evidence type="ECO:0000256" key="4">
    <source>
        <dbReference type="PROSITE-ProRule" id="PRU00169"/>
    </source>
</evidence>
<keyword evidence="9" id="KW-1185">Reference proteome</keyword>
<dbReference type="GO" id="GO:0006355">
    <property type="term" value="P:regulation of DNA-templated transcription"/>
    <property type="evidence" value="ECO:0007669"/>
    <property type="project" value="InterPro"/>
</dbReference>
<evidence type="ECO:0000259" key="7">
    <source>
        <dbReference type="PROSITE" id="PS51755"/>
    </source>
</evidence>
<organism evidence="8 9">
    <name type="scientific">Candidatus Methylobacter titanis</name>
    <dbReference type="NCBI Taxonomy" id="3053457"/>
    <lineage>
        <taxon>Bacteria</taxon>
        <taxon>Pseudomonadati</taxon>
        <taxon>Pseudomonadota</taxon>
        <taxon>Gammaproteobacteria</taxon>
        <taxon>Methylococcales</taxon>
        <taxon>Methylococcaceae</taxon>
        <taxon>Methylobacter</taxon>
    </lineage>
</organism>
<feature type="DNA-binding region" description="OmpR/PhoB-type" evidence="5">
    <location>
        <begin position="146"/>
        <end position="246"/>
    </location>
</feature>
<evidence type="ECO:0000256" key="3">
    <source>
        <dbReference type="ARBA" id="ARBA00023125"/>
    </source>
</evidence>
<dbReference type="InterPro" id="IPR036388">
    <property type="entry name" value="WH-like_DNA-bd_sf"/>
</dbReference>
<evidence type="ECO:0000256" key="2">
    <source>
        <dbReference type="ARBA" id="ARBA00023012"/>
    </source>
</evidence>
<dbReference type="PROSITE" id="PS50110">
    <property type="entry name" value="RESPONSE_REGULATORY"/>
    <property type="match status" value="1"/>
</dbReference>
<sequence length="254" mass="28629">MMKLQPDAMATKNIHIAVVEDDLRLCNDLVEFLNLRNFSAQGFNSAAKLYQGLLDTDFDLFLLDITLPDESGIEVMTWMRTRSEAGIIIITALTDNDTQLTCLNAGADAYLTKNATLEIIEATCHGVLRRIKPSLELIRIAEPIRLSELKSQAWLLHKTTWHLETPNGYQLSVNQTEMIFLETLFQFTSTPVSRANLLVRIGKPDTLSNLRNLDNCISRLRKKILHLSALEIPIRTNYGVGYLFAGNSSIIDHQ</sequence>
<dbReference type="Pfam" id="PF00486">
    <property type="entry name" value="Trans_reg_C"/>
    <property type="match status" value="1"/>
</dbReference>
<dbReference type="InterPro" id="IPR016032">
    <property type="entry name" value="Sig_transdc_resp-reg_C-effctor"/>
</dbReference>
<dbReference type="SMART" id="SM00448">
    <property type="entry name" value="REC"/>
    <property type="match status" value="1"/>
</dbReference>
<evidence type="ECO:0000313" key="9">
    <source>
        <dbReference type="Proteomes" id="UP001160519"/>
    </source>
</evidence>
<dbReference type="SUPFAM" id="SSF52172">
    <property type="entry name" value="CheY-like"/>
    <property type="match status" value="1"/>
</dbReference>
<dbReference type="Gene3D" id="1.10.10.10">
    <property type="entry name" value="Winged helix-like DNA-binding domain superfamily/Winged helix DNA-binding domain"/>
    <property type="match status" value="1"/>
</dbReference>
<dbReference type="PROSITE" id="PS51755">
    <property type="entry name" value="OMPR_PHOB"/>
    <property type="match status" value="1"/>
</dbReference>
<dbReference type="EMBL" id="JAQSDF010000001">
    <property type="protein sequence ID" value="MDI1229633.1"/>
    <property type="molecule type" value="Genomic_DNA"/>
</dbReference>
<dbReference type="Gene3D" id="3.40.50.2300">
    <property type="match status" value="1"/>
</dbReference>
<proteinExistence type="predicted"/>
<dbReference type="Proteomes" id="UP001160519">
    <property type="component" value="Unassembled WGS sequence"/>
</dbReference>
<reference evidence="8" key="1">
    <citation type="submission" date="2023-01" db="EMBL/GenBank/DDBJ databases">
        <title>Biogeochemical cycle of methane in antarctic sediments.</title>
        <authorList>
            <person name="Roldan D.M."/>
            <person name="Menes R.J."/>
        </authorList>
    </citation>
    <scope>NUCLEOTIDE SEQUENCE [LARGE SCALE GENOMIC DNA]</scope>
    <source>
        <strain evidence="8">K-2018 MAG008</strain>
    </source>
</reference>
<dbReference type="SMART" id="SM00862">
    <property type="entry name" value="Trans_reg_C"/>
    <property type="match status" value="1"/>
</dbReference>
<dbReference type="InterPro" id="IPR039420">
    <property type="entry name" value="WalR-like"/>
</dbReference>
<dbReference type="InterPro" id="IPR011006">
    <property type="entry name" value="CheY-like_superfamily"/>
</dbReference>
<dbReference type="InterPro" id="IPR001867">
    <property type="entry name" value="OmpR/PhoB-type_DNA-bd"/>
</dbReference>
<dbReference type="PANTHER" id="PTHR48111:SF40">
    <property type="entry name" value="PHOSPHATE REGULON TRANSCRIPTIONAL REGULATORY PROTEIN PHOB"/>
    <property type="match status" value="1"/>
</dbReference>
<evidence type="ECO:0000259" key="6">
    <source>
        <dbReference type="PROSITE" id="PS50110"/>
    </source>
</evidence>
<dbReference type="GO" id="GO:0000156">
    <property type="term" value="F:phosphorelay response regulator activity"/>
    <property type="evidence" value="ECO:0007669"/>
    <property type="project" value="TreeGrafter"/>
</dbReference>
<keyword evidence="1 4" id="KW-0597">Phosphoprotein</keyword>
<feature type="modified residue" description="4-aspartylphosphate" evidence="4">
    <location>
        <position position="64"/>
    </location>
</feature>
<dbReference type="GO" id="GO:0032993">
    <property type="term" value="C:protein-DNA complex"/>
    <property type="evidence" value="ECO:0007669"/>
    <property type="project" value="TreeGrafter"/>
</dbReference>
<keyword evidence="2" id="KW-0902">Two-component regulatory system</keyword>
<dbReference type="GO" id="GO:0000976">
    <property type="term" value="F:transcription cis-regulatory region binding"/>
    <property type="evidence" value="ECO:0007669"/>
    <property type="project" value="TreeGrafter"/>
</dbReference>
<dbReference type="PANTHER" id="PTHR48111">
    <property type="entry name" value="REGULATOR OF RPOS"/>
    <property type="match status" value="1"/>
</dbReference>
<dbReference type="Pfam" id="PF00072">
    <property type="entry name" value="Response_reg"/>
    <property type="match status" value="1"/>
</dbReference>
<dbReference type="SUPFAM" id="SSF46894">
    <property type="entry name" value="C-terminal effector domain of the bipartite response regulators"/>
    <property type="match status" value="1"/>
</dbReference>
<name>A0AA43Q5C5_9GAMM</name>
<protein>
    <submittedName>
        <fullName evidence="8">Response regulator transcription factor</fullName>
    </submittedName>
</protein>
<dbReference type="InterPro" id="IPR001789">
    <property type="entry name" value="Sig_transdc_resp-reg_receiver"/>
</dbReference>
<comment type="caution">
    <text evidence="8">The sequence shown here is derived from an EMBL/GenBank/DDBJ whole genome shotgun (WGS) entry which is preliminary data.</text>
</comment>
<feature type="domain" description="OmpR/PhoB-type" evidence="7">
    <location>
        <begin position="146"/>
        <end position="246"/>
    </location>
</feature>
<feature type="domain" description="Response regulatory" evidence="6">
    <location>
        <begin position="15"/>
        <end position="128"/>
    </location>
</feature>
<evidence type="ECO:0000313" key="8">
    <source>
        <dbReference type="EMBL" id="MDI1229633.1"/>
    </source>
</evidence>
<dbReference type="GO" id="GO:0005829">
    <property type="term" value="C:cytosol"/>
    <property type="evidence" value="ECO:0007669"/>
    <property type="project" value="TreeGrafter"/>
</dbReference>
<gene>
    <name evidence="8" type="ORF">PSU93_00590</name>
</gene>
<evidence type="ECO:0000256" key="5">
    <source>
        <dbReference type="PROSITE-ProRule" id="PRU01091"/>
    </source>
</evidence>
<accession>A0AA43Q5C5</accession>
<keyword evidence="3 5" id="KW-0238">DNA-binding</keyword>
<evidence type="ECO:0000256" key="1">
    <source>
        <dbReference type="ARBA" id="ARBA00022553"/>
    </source>
</evidence>
<dbReference type="AlphaFoldDB" id="A0AA43Q5C5"/>